<evidence type="ECO:0000256" key="4">
    <source>
        <dbReference type="ARBA" id="ARBA00022840"/>
    </source>
</evidence>
<evidence type="ECO:0000256" key="3">
    <source>
        <dbReference type="ARBA" id="ARBA00022741"/>
    </source>
</evidence>
<dbReference type="GO" id="GO:0000049">
    <property type="term" value="F:tRNA binding"/>
    <property type="evidence" value="ECO:0007669"/>
    <property type="project" value="InterPro"/>
</dbReference>
<evidence type="ECO:0000313" key="10">
    <source>
        <dbReference type="Proteomes" id="UP000178186"/>
    </source>
</evidence>
<dbReference type="InterPro" id="IPR045864">
    <property type="entry name" value="aa-tRNA-synth_II/BPL/LPL"/>
</dbReference>
<dbReference type="GO" id="GO:0006432">
    <property type="term" value="P:phenylalanyl-tRNA aminoacylation"/>
    <property type="evidence" value="ECO:0007669"/>
    <property type="project" value="TreeGrafter"/>
</dbReference>
<name>A0A1G2GY27_9BACT</name>
<reference evidence="9 10" key="1">
    <citation type="journal article" date="2016" name="Nat. Commun.">
        <title>Thousands of microbial genomes shed light on interconnected biogeochemical processes in an aquifer system.</title>
        <authorList>
            <person name="Anantharaman K."/>
            <person name="Brown C.T."/>
            <person name="Hug L.A."/>
            <person name="Sharon I."/>
            <person name="Castelle C.J."/>
            <person name="Probst A.J."/>
            <person name="Thomas B.C."/>
            <person name="Singh A."/>
            <person name="Wilkins M.J."/>
            <person name="Karaoz U."/>
            <person name="Brodie E.L."/>
            <person name="Williams K.H."/>
            <person name="Hubbard S.S."/>
            <person name="Banfield J.F."/>
        </authorList>
    </citation>
    <scope>NUCLEOTIDE SEQUENCE [LARGE SCALE GENOMIC DNA]</scope>
</reference>
<dbReference type="PROSITE" id="PS50862">
    <property type="entry name" value="AA_TRNA_LIGASE_II"/>
    <property type="match status" value="1"/>
</dbReference>
<feature type="domain" description="Aminoacyl-transfer RNA synthetases class-II family profile" evidence="8">
    <location>
        <begin position="1"/>
        <end position="160"/>
    </location>
</feature>
<dbReference type="Proteomes" id="UP000178186">
    <property type="component" value="Unassembled WGS sequence"/>
</dbReference>
<accession>A0A1G2GY27</accession>
<evidence type="ECO:0000256" key="2">
    <source>
        <dbReference type="ARBA" id="ARBA00022598"/>
    </source>
</evidence>
<evidence type="ECO:0000259" key="8">
    <source>
        <dbReference type="PROSITE" id="PS50862"/>
    </source>
</evidence>
<dbReference type="PANTHER" id="PTHR11538">
    <property type="entry name" value="PHENYLALANYL-TRNA SYNTHETASE"/>
    <property type="match status" value="1"/>
</dbReference>
<organism evidence="9 10">
    <name type="scientific">Candidatus Ryanbacteria bacterium RIFCSPLOWO2_02_FULL_45_11c</name>
    <dbReference type="NCBI Taxonomy" id="1802128"/>
    <lineage>
        <taxon>Bacteria</taxon>
        <taxon>Candidatus Ryaniibacteriota</taxon>
    </lineage>
</organism>
<comment type="caution">
    <text evidence="9">The sequence shown here is derived from an EMBL/GenBank/DDBJ whole genome shotgun (WGS) entry which is preliminary data.</text>
</comment>
<evidence type="ECO:0000313" key="9">
    <source>
        <dbReference type="EMBL" id="OGZ55039.1"/>
    </source>
</evidence>
<dbReference type="InterPro" id="IPR002319">
    <property type="entry name" value="Phenylalanyl-tRNA_Synthase"/>
</dbReference>
<comment type="catalytic activity">
    <reaction evidence="7">
        <text>tRNA(Phe) + L-phenylalanine + ATP = L-phenylalanyl-tRNA(Phe) + AMP + diphosphate + H(+)</text>
        <dbReference type="Rhea" id="RHEA:19413"/>
        <dbReference type="Rhea" id="RHEA-COMP:9668"/>
        <dbReference type="Rhea" id="RHEA-COMP:9699"/>
        <dbReference type="ChEBI" id="CHEBI:15378"/>
        <dbReference type="ChEBI" id="CHEBI:30616"/>
        <dbReference type="ChEBI" id="CHEBI:33019"/>
        <dbReference type="ChEBI" id="CHEBI:58095"/>
        <dbReference type="ChEBI" id="CHEBI:78442"/>
        <dbReference type="ChEBI" id="CHEBI:78531"/>
        <dbReference type="ChEBI" id="CHEBI:456215"/>
        <dbReference type="EC" id="6.1.1.20"/>
    </reaction>
</comment>
<dbReference type="GO" id="GO:0005524">
    <property type="term" value="F:ATP binding"/>
    <property type="evidence" value="ECO:0007669"/>
    <property type="project" value="UniProtKB-KW"/>
</dbReference>
<dbReference type="InterPro" id="IPR006195">
    <property type="entry name" value="aa-tRNA-synth_II"/>
</dbReference>
<dbReference type="EC" id="6.1.1.20" evidence="1"/>
<dbReference type="GO" id="GO:0005737">
    <property type="term" value="C:cytoplasm"/>
    <property type="evidence" value="ECO:0007669"/>
    <property type="project" value="TreeGrafter"/>
</dbReference>
<dbReference type="EMBL" id="MHNY01000033">
    <property type="protein sequence ID" value="OGZ55039.1"/>
    <property type="molecule type" value="Genomic_DNA"/>
</dbReference>
<keyword evidence="2" id="KW-0436">Ligase</keyword>
<gene>
    <name evidence="9" type="ORF">A3H64_03590</name>
</gene>
<keyword evidence="5" id="KW-0648">Protein biosynthesis</keyword>
<evidence type="ECO:0000256" key="1">
    <source>
        <dbReference type="ARBA" id="ARBA00012814"/>
    </source>
</evidence>
<dbReference type="Pfam" id="PF01409">
    <property type="entry name" value="tRNA-synt_2d"/>
    <property type="match status" value="1"/>
</dbReference>
<evidence type="ECO:0000256" key="6">
    <source>
        <dbReference type="ARBA" id="ARBA00023146"/>
    </source>
</evidence>
<proteinExistence type="predicted"/>
<keyword evidence="3" id="KW-0547">Nucleotide-binding</keyword>
<keyword evidence="4" id="KW-0067">ATP-binding</keyword>
<dbReference type="PANTHER" id="PTHR11538:SF41">
    <property type="entry name" value="PHENYLALANINE--TRNA LIGASE, MITOCHONDRIAL"/>
    <property type="match status" value="1"/>
</dbReference>
<dbReference type="Gene3D" id="3.30.930.10">
    <property type="entry name" value="Bira Bifunctional Protein, Domain 2"/>
    <property type="match status" value="1"/>
</dbReference>
<dbReference type="STRING" id="1802128.A3H64_03590"/>
<dbReference type="GO" id="GO:0004826">
    <property type="term" value="F:phenylalanine-tRNA ligase activity"/>
    <property type="evidence" value="ECO:0007669"/>
    <property type="project" value="UniProtKB-EC"/>
</dbReference>
<keyword evidence="6" id="KW-0030">Aminoacyl-tRNA synthetase</keyword>
<sequence>METHQPPFRIIVPGRAFRYEATDASHDIQFYQLEGLMVGRDVSLAHFRQIITSFLSAFFSRHVEIRLRPSYFPFVEPGVEVDMKCIICQSKGCSVCRHTGWLEMLGAGMVHPKVFKTAGLNPKGLQGFAFGVGIDRLALMKYKIPDIRLFYQNDVRFLKQF</sequence>
<dbReference type="SUPFAM" id="SSF55681">
    <property type="entry name" value="Class II aaRS and biotin synthetases"/>
    <property type="match status" value="1"/>
</dbReference>
<protein>
    <recommendedName>
        <fullName evidence="1">phenylalanine--tRNA ligase</fullName>
        <ecNumber evidence="1">6.1.1.20</ecNumber>
    </recommendedName>
</protein>
<evidence type="ECO:0000256" key="5">
    <source>
        <dbReference type="ARBA" id="ARBA00022917"/>
    </source>
</evidence>
<dbReference type="AlphaFoldDB" id="A0A1G2GY27"/>
<evidence type="ECO:0000256" key="7">
    <source>
        <dbReference type="ARBA" id="ARBA00049255"/>
    </source>
</evidence>